<evidence type="ECO:0000313" key="2">
    <source>
        <dbReference type="Proteomes" id="UP000291404"/>
    </source>
</evidence>
<keyword evidence="2" id="KW-1185">Reference proteome</keyword>
<dbReference type="VEuPathDB" id="MicrosporidiaDB:CWI36_0012p0020"/>
<gene>
    <name evidence="1" type="ORF">CWI36_0012p0020</name>
</gene>
<accession>A0A4Q9LQ27</accession>
<dbReference type="VEuPathDB" id="MicrosporidiaDB:CWI39_3776p0010"/>
<dbReference type="EMBL" id="PITI01000012">
    <property type="protein sequence ID" value="TBU09645.1"/>
    <property type="molecule type" value="Genomic_DNA"/>
</dbReference>
<comment type="caution">
    <text evidence="1">The sequence shown here is derived from an EMBL/GenBank/DDBJ whole genome shotgun (WGS) entry which is preliminary data.</text>
</comment>
<protein>
    <submittedName>
        <fullName evidence="1">Uncharacterized protein</fullName>
    </submittedName>
</protein>
<sequence length="142" mass="17023">MPKIENNRIYFKLFFKIFNIQVIYLQKADKLNIDVLKTILSMILNNLNSIIFYGSNFKIALLDFINEHIIFKKTKELYFFGCIFKQIDFNLSDDLKNIKKIVFTDILKNLKKKINFKKRIDGLEKLKHAFFTNTSLNLFRKK</sequence>
<organism evidence="1 2">
    <name type="scientific">Hamiltosporidium magnivora</name>
    <dbReference type="NCBI Taxonomy" id="148818"/>
    <lineage>
        <taxon>Eukaryota</taxon>
        <taxon>Fungi</taxon>
        <taxon>Fungi incertae sedis</taxon>
        <taxon>Microsporidia</taxon>
        <taxon>Dubosqiidae</taxon>
        <taxon>Hamiltosporidium</taxon>
    </lineage>
</organism>
<dbReference type="AlphaFoldDB" id="A0A4Q9LQ27"/>
<proteinExistence type="predicted"/>
<reference evidence="1 2" key="1">
    <citation type="submission" date="2017-12" db="EMBL/GenBank/DDBJ databases">
        <authorList>
            <person name="Pombert J.-F."/>
            <person name="Haag K.L."/>
            <person name="Ebert D."/>
        </authorList>
    </citation>
    <scope>NUCLEOTIDE SEQUENCE [LARGE SCALE GENOMIC DNA]</scope>
    <source>
        <strain evidence="1">BE-OM-2</strain>
    </source>
</reference>
<dbReference type="Proteomes" id="UP000291404">
    <property type="component" value="Unassembled WGS sequence"/>
</dbReference>
<evidence type="ECO:0000313" key="1">
    <source>
        <dbReference type="EMBL" id="TBU09645.1"/>
    </source>
</evidence>
<name>A0A4Q9LQ27_9MICR</name>